<evidence type="ECO:0000256" key="5">
    <source>
        <dbReference type="SAM" id="MobiDB-lite"/>
    </source>
</evidence>
<dbReference type="GO" id="GO:0006633">
    <property type="term" value="P:fatty acid biosynthetic process"/>
    <property type="evidence" value="ECO:0007669"/>
    <property type="project" value="TreeGrafter"/>
</dbReference>
<dbReference type="SMART" id="SM00822">
    <property type="entry name" value="PKS_KR"/>
    <property type="match status" value="1"/>
</dbReference>
<dbReference type="Gene3D" id="3.40.50.720">
    <property type="entry name" value="NAD(P)-binding Rossmann-like Domain"/>
    <property type="match status" value="1"/>
</dbReference>
<proteinExistence type="predicted"/>
<feature type="region of interest" description="Disordered" evidence="5">
    <location>
        <begin position="563"/>
        <end position="595"/>
    </location>
</feature>
<dbReference type="InterPro" id="IPR014030">
    <property type="entry name" value="Ketoacyl_synth_N"/>
</dbReference>
<keyword evidence="4" id="KW-0808">Transferase</keyword>
<evidence type="ECO:0000259" key="6">
    <source>
        <dbReference type="PROSITE" id="PS50075"/>
    </source>
</evidence>
<dbReference type="GO" id="GO:0071770">
    <property type="term" value="P:DIM/DIP cell wall layer assembly"/>
    <property type="evidence" value="ECO:0007669"/>
    <property type="project" value="TreeGrafter"/>
</dbReference>
<dbReference type="InterPro" id="IPR050091">
    <property type="entry name" value="PKS_NRPS_Biosynth_Enz"/>
</dbReference>
<dbReference type="RefSeq" id="WP_175601815.1">
    <property type="nucleotide sequence ID" value="NZ_JABWGO010000004.1"/>
</dbReference>
<dbReference type="CDD" id="cd08953">
    <property type="entry name" value="KR_2_SDR_x"/>
    <property type="match status" value="1"/>
</dbReference>
<dbReference type="InterPro" id="IPR036291">
    <property type="entry name" value="NAD(P)-bd_dom_sf"/>
</dbReference>
<protein>
    <submittedName>
        <fullName evidence="8">SDR family NAD(P)-dependent oxidoreductase</fullName>
    </submittedName>
</protein>
<sequence>MTDNGTDYDSAVALIGMSGRFPGAASVGELWTNLLAGVKGLRAITDEELREAGVEPGRLADPRYVRVGGPLDGLDRFDATVFGINPREAETMDPQHRLFLECSWEALEAAGYCPTDVPGQVAVFGGCGFPDYIVQNIQHLTGQPGGALLMAVGNERDSLASLVSYKLGLRGPAVSVQTFCSTSLVSVHLACQSLLTYECDIAVAGGAFTPLPQPSGYLYEQGGIMSPDGRVRSFDAEASGTVMGSGAGVVALKRMSDALADGDVIHAVILGSAANNDGRLRAGYTAPGVDGQAEVIESALGVAGVKPDTVGYVECHATGTMLGDSIELAAMNRVFAQTRETPCVLGSLKPSLGHLDRASGVTGLMRAAMTLKHELLPGTPDYETPNPALASAQDRFTVLREHRPWTAGPHPRRAGVSSFGLGGTNAHVVLEQAPPRPARPARPGPHLLVLSAADEQALTDVTERLRAHLTELAEEAAGEDLADVAFTLQVSRGGFALRRAVVCRDRDDAVAALGDPSRWIGGKTQRRNPKVRLSAPDSGVPDAWWAELRAAVDALLRTGGSPSGAARITAPSAGAPSGGTLSAGTPSGGAPGGDREQALAALADGLGGVGVHVLKGDGAGQAAEEVVVAPDGGAPAAEWLLATVARLWLAGAAIDWPALHGGEGRRVELPTYPFQRRRFWIKPNPAAQAQAQQQGPGKDFDLRHWTYLPTWRPHPLPLAGLDERLRLAGPWLVFSGDERGEALVERLTRAGAEVTAVRAGDRFGQDDAGDFTIRPGKADDVAELFHSLVSAPRAIVHGFSLASPEAAPGADPVEHFTAEQARGFYTALSLARELVDNTGSAPRAELVLLTSYAVGVSGADLRHPEHSTLAALAPSLQQENPRLRCRSVDVDGAEPGRDLAALADQVLAAAVCPHEGPVALRAGETWLRDYRQYPVEEPAPEERGFRDGDTVLITGGLGDVGLVLARHLASTYGCRLVLTARSALPPREEWDAFLADVPPGAERTARHIANVRDLEARGATVLALSADVADEEAMRAVVAEALARFGAIDVVVHGAGVQDGAYFNFAHLMDRQQCDAHLAAKVTGFHVLQKVLGGQCPDRRITLSSIASVLGGMTLAPYAAANAALDAYVRAARTEGAGRWVTVDWDTWNIDPDRVAGHSGAVVDYAMTPAEGVAVFERALSAADRAGHFVISTGPLEARLAQWVTGDIHEAGDDDDDQERHPRPELNNAYVEPREGTEATLAAIWSRVLGIEPIGALDNFFELGGHSLLAIELTTRVRKQLNASVPVTGLLECPTVRQLAELLDARDEQE</sequence>
<evidence type="ECO:0000256" key="4">
    <source>
        <dbReference type="ARBA" id="ARBA00022679"/>
    </source>
</evidence>
<dbReference type="PROSITE" id="PS52004">
    <property type="entry name" value="KS3_2"/>
    <property type="match status" value="1"/>
</dbReference>
<dbReference type="GO" id="GO:0005886">
    <property type="term" value="C:plasma membrane"/>
    <property type="evidence" value="ECO:0007669"/>
    <property type="project" value="TreeGrafter"/>
</dbReference>
<keyword evidence="9" id="KW-1185">Reference proteome</keyword>
<dbReference type="InterPro" id="IPR009081">
    <property type="entry name" value="PP-bd_ACP"/>
</dbReference>
<dbReference type="EMBL" id="JABWGO010000004">
    <property type="protein sequence ID" value="NUW42265.1"/>
    <property type="molecule type" value="Genomic_DNA"/>
</dbReference>
<dbReference type="GO" id="GO:0031177">
    <property type="term" value="F:phosphopantetheine binding"/>
    <property type="evidence" value="ECO:0007669"/>
    <property type="project" value="InterPro"/>
</dbReference>
<name>A0A7Y6IQK9_9ACTN</name>
<dbReference type="InterPro" id="IPR014031">
    <property type="entry name" value="Ketoacyl_synth_C"/>
</dbReference>
<dbReference type="InterPro" id="IPR006162">
    <property type="entry name" value="Ppantetheine_attach_site"/>
</dbReference>
<dbReference type="Gene3D" id="1.10.1240.100">
    <property type="match status" value="1"/>
</dbReference>
<dbReference type="SUPFAM" id="SSF51735">
    <property type="entry name" value="NAD(P)-binding Rossmann-fold domains"/>
    <property type="match status" value="2"/>
</dbReference>
<evidence type="ECO:0000259" key="7">
    <source>
        <dbReference type="PROSITE" id="PS52004"/>
    </source>
</evidence>
<dbReference type="PROSITE" id="PS50075">
    <property type="entry name" value="CARRIER"/>
    <property type="match status" value="1"/>
</dbReference>
<evidence type="ECO:0000256" key="2">
    <source>
        <dbReference type="ARBA" id="ARBA00022450"/>
    </source>
</evidence>
<evidence type="ECO:0000313" key="8">
    <source>
        <dbReference type="EMBL" id="NUW42265.1"/>
    </source>
</evidence>
<dbReference type="Pfam" id="PF08659">
    <property type="entry name" value="KR"/>
    <property type="match status" value="1"/>
</dbReference>
<reference evidence="8 9" key="1">
    <citation type="submission" date="2020-06" db="EMBL/GenBank/DDBJ databases">
        <authorList>
            <person name="Chanama M."/>
        </authorList>
    </citation>
    <scope>NUCLEOTIDE SEQUENCE [LARGE SCALE GENOMIC DNA]</scope>
    <source>
        <strain evidence="8 9">TBRC6557</strain>
    </source>
</reference>
<dbReference type="SMART" id="SM00825">
    <property type="entry name" value="PKS_KS"/>
    <property type="match status" value="1"/>
</dbReference>
<dbReference type="FunFam" id="1.10.1200.10:FF:000005">
    <property type="entry name" value="Nonribosomal peptide synthetase 1"/>
    <property type="match status" value="1"/>
</dbReference>
<dbReference type="InterPro" id="IPR020806">
    <property type="entry name" value="PKS_PP-bd"/>
</dbReference>
<organism evidence="8 9">
    <name type="scientific">Nonomuraea rhodomycinica</name>
    <dbReference type="NCBI Taxonomy" id="1712872"/>
    <lineage>
        <taxon>Bacteria</taxon>
        <taxon>Bacillati</taxon>
        <taxon>Actinomycetota</taxon>
        <taxon>Actinomycetes</taxon>
        <taxon>Streptosporangiales</taxon>
        <taxon>Streptosporangiaceae</taxon>
        <taxon>Nonomuraea</taxon>
    </lineage>
</organism>
<dbReference type="PROSITE" id="PS00012">
    <property type="entry name" value="PHOSPHOPANTETHEINE"/>
    <property type="match status" value="1"/>
</dbReference>
<dbReference type="InterPro" id="IPR020841">
    <property type="entry name" value="PKS_Beta-ketoAc_synthase_dom"/>
</dbReference>
<dbReference type="InterPro" id="IPR013968">
    <property type="entry name" value="PKS_KR"/>
</dbReference>
<keyword evidence="2" id="KW-0596">Phosphopantetheine</keyword>
<dbReference type="SMART" id="SM00823">
    <property type="entry name" value="PKS_PP"/>
    <property type="match status" value="1"/>
</dbReference>
<evidence type="ECO:0000256" key="3">
    <source>
        <dbReference type="ARBA" id="ARBA00022553"/>
    </source>
</evidence>
<dbReference type="Gene3D" id="3.40.47.10">
    <property type="match status" value="1"/>
</dbReference>
<feature type="domain" description="Ketosynthase family 3 (KS3)" evidence="7">
    <location>
        <begin position="9"/>
        <end position="432"/>
    </location>
</feature>
<dbReference type="InterPro" id="IPR057326">
    <property type="entry name" value="KR_dom"/>
</dbReference>
<dbReference type="InterPro" id="IPR016039">
    <property type="entry name" value="Thiolase-like"/>
</dbReference>
<comment type="cofactor">
    <cofactor evidence="1">
        <name>pantetheine 4'-phosphate</name>
        <dbReference type="ChEBI" id="CHEBI:47942"/>
    </cofactor>
</comment>
<dbReference type="Pfam" id="PF02801">
    <property type="entry name" value="Ketoacyl-synt_C"/>
    <property type="match status" value="1"/>
</dbReference>
<dbReference type="InterPro" id="IPR032821">
    <property type="entry name" value="PKS_assoc"/>
</dbReference>
<evidence type="ECO:0000313" key="9">
    <source>
        <dbReference type="Proteomes" id="UP000546126"/>
    </source>
</evidence>
<dbReference type="Pfam" id="PF00109">
    <property type="entry name" value="ketoacyl-synt"/>
    <property type="match status" value="1"/>
</dbReference>
<dbReference type="Pfam" id="PF16197">
    <property type="entry name" value="KAsynt_C_assoc"/>
    <property type="match status" value="1"/>
</dbReference>
<dbReference type="Proteomes" id="UP000546126">
    <property type="component" value="Unassembled WGS sequence"/>
</dbReference>
<comment type="caution">
    <text evidence="8">The sequence shown here is derived from an EMBL/GenBank/DDBJ whole genome shotgun (WGS) entry which is preliminary data.</text>
</comment>
<dbReference type="GO" id="GO:0005737">
    <property type="term" value="C:cytoplasm"/>
    <property type="evidence" value="ECO:0007669"/>
    <property type="project" value="TreeGrafter"/>
</dbReference>
<dbReference type="InterPro" id="IPR049490">
    <property type="entry name" value="C883_1060-like_KR_N"/>
</dbReference>
<dbReference type="GO" id="GO:0004312">
    <property type="term" value="F:fatty acid synthase activity"/>
    <property type="evidence" value="ECO:0007669"/>
    <property type="project" value="TreeGrafter"/>
</dbReference>
<dbReference type="CDD" id="cd00833">
    <property type="entry name" value="PKS"/>
    <property type="match status" value="1"/>
</dbReference>
<dbReference type="Pfam" id="PF00550">
    <property type="entry name" value="PP-binding"/>
    <property type="match status" value="1"/>
</dbReference>
<dbReference type="SUPFAM" id="SSF47336">
    <property type="entry name" value="ACP-like"/>
    <property type="match status" value="1"/>
</dbReference>
<accession>A0A7Y6IQK9</accession>
<evidence type="ECO:0000256" key="1">
    <source>
        <dbReference type="ARBA" id="ARBA00001957"/>
    </source>
</evidence>
<dbReference type="Gene3D" id="3.30.70.3290">
    <property type="match status" value="1"/>
</dbReference>
<dbReference type="InterPro" id="IPR036736">
    <property type="entry name" value="ACP-like_sf"/>
</dbReference>
<dbReference type="PANTHER" id="PTHR43775:SF37">
    <property type="entry name" value="SI:DKEY-61P9.11"/>
    <property type="match status" value="1"/>
</dbReference>
<keyword evidence="3" id="KW-0597">Phosphoprotein</keyword>
<dbReference type="Pfam" id="PF21394">
    <property type="entry name" value="Beta-ketacyl_N"/>
    <property type="match status" value="1"/>
</dbReference>
<feature type="domain" description="Carrier" evidence="6">
    <location>
        <begin position="1232"/>
        <end position="1307"/>
    </location>
</feature>
<dbReference type="SUPFAM" id="SSF53901">
    <property type="entry name" value="Thiolase-like"/>
    <property type="match status" value="1"/>
</dbReference>
<gene>
    <name evidence="8" type="ORF">HT134_19275</name>
</gene>
<dbReference type="SMART" id="SM01294">
    <property type="entry name" value="PKS_PP_betabranch"/>
    <property type="match status" value="1"/>
</dbReference>
<dbReference type="Gene3D" id="1.10.1200.10">
    <property type="entry name" value="ACP-like"/>
    <property type="match status" value="1"/>
</dbReference>
<dbReference type="PANTHER" id="PTHR43775">
    <property type="entry name" value="FATTY ACID SYNTHASE"/>
    <property type="match status" value="1"/>
</dbReference>